<evidence type="ECO:0000256" key="1">
    <source>
        <dbReference type="ARBA" id="ARBA00022714"/>
    </source>
</evidence>
<dbReference type="EMBL" id="CABQ01000208">
    <property type="protein sequence ID" value="CBI08353.1"/>
    <property type="molecule type" value="Genomic_DNA"/>
</dbReference>
<feature type="domain" description="Rieske" evidence="7">
    <location>
        <begin position="20"/>
        <end position="112"/>
    </location>
</feature>
<dbReference type="PROSITE" id="PS51296">
    <property type="entry name" value="RIESKE"/>
    <property type="match status" value="1"/>
</dbReference>
<sequence length="127" mass="14142">MGAVVRFLVPSVFYGPPQSFKIGNPGDFPYGPPTFMADEKIFVFRDRERGFAVASAVCTHLGCTVAYFQDDREFHCPCHGSVFSPTGTVLHGPAPQSLNWFEVTLTRDGQLRVDKDKVVPPTYRLMV</sequence>
<comment type="cofactor">
    <cofactor evidence="6">
        <name>[2Fe-2S] cluster</name>
        <dbReference type="ChEBI" id="CHEBI:190135"/>
    </cofactor>
</comment>
<evidence type="ECO:0000313" key="8">
    <source>
        <dbReference type="EMBL" id="CBI08353.1"/>
    </source>
</evidence>
<keyword evidence="1" id="KW-0001">2Fe-2S</keyword>
<evidence type="ECO:0000259" key="7">
    <source>
        <dbReference type="PROSITE" id="PS51296"/>
    </source>
</evidence>
<dbReference type="GO" id="GO:0051537">
    <property type="term" value="F:2 iron, 2 sulfur cluster binding"/>
    <property type="evidence" value="ECO:0007669"/>
    <property type="project" value="UniProtKB-KW"/>
</dbReference>
<evidence type="ECO:0000256" key="2">
    <source>
        <dbReference type="ARBA" id="ARBA00022723"/>
    </source>
</evidence>
<evidence type="ECO:0000256" key="3">
    <source>
        <dbReference type="ARBA" id="ARBA00023004"/>
    </source>
</evidence>
<dbReference type="InterPro" id="IPR017941">
    <property type="entry name" value="Rieske_2Fe-2S"/>
</dbReference>
<keyword evidence="2" id="KW-0479">Metal-binding</keyword>
<dbReference type="Pfam" id="PF00355">
    <property type="entry name" value="Rieske"/>
    <property type="match status" value="1"/>
</dbReference>
<dbReference type="Gene3D" id="2.102.10.10">
    <property type="entry name" value="Rieske [2Fe-2S] iron-sulphur domain"/>
    <property type="match status" value="1"/>
</dbReference>
<dbReference type="PRINTS" id="PR00162">
    <property type="entry name" value="RIESKE"/>
</dbReference>
<keyword evidence="4" id="KW-0411">Iron-sulfur</keyword>
<dbReference type="PANTHER" id="PTHR10134">
    <property type="entry name" value="CYTOCHROME B-C1 COMPLEX SUBUNIT RIESKE, MITOCHONDRIAL"/>
    <property type="match status" value="1"/>
</dbReference>
<proteinExistence type="predicted"/>
<keyword evidence="5" id="KW-1015">Disulfide bond</keyword>
<dbReference type="SUPFAM" id="SSF50022">
    <property type="entry name" value="ISP domain"/>
    <property type="match status" value="1"/>
</dbReference>
<reference evidence="8" key="1">
    <citation type="submission" date="2009-10" db="EMBL/GenBank/DDBJ databases">
        <title>Diversity of trophic interactions inside an arsenic-rich microbial ecosystem.</title>
        <authorList>
            <person name="Bertin P.N."/>
            <person name="Heinrich-Salmeron A."/>
            <person name="Pelletier E."/>
            <person name="Goulhen-Chollet F."/>
            <person name="Arsene-Ploetze F."/>
            <person name="Gallien S."/>
            <person name="Calteau A."/>
            <person name="Vallenet D."/>
            <person name="Casiot C."/>
            <person name="Chane-Woon-Ming B."/>
            <person name="Giloteaux L."/>
            <person name="Barakat M."/>
            <person name="Bonnefoy V."/>
            <person name="Bruneel O."/>
            <person name="Chandler M."/>
            <person name="Cleiss J."/>
            <person name="Duran R."/>
            <person name="Elbaz-Poulichet F."/>
            <person name="Fonknechten N."/>
            <person name="Lauga B."/>
            <person name="Mornico D."/>
            <person name="Ortet P."/>
            <person name="Schaeffer C."/>
            <person name="Siguier P."/>
            <person name="Alexander Thil Smith A."/>
            <person name="Van Dorsselaer A."/>
            <person name="Weissenbach J."/>
            <person name="Medigue C."/>
            <person name="Le Paslier D."/>
        </authorList>
    </citation>
    <scope>NUCLEOTIDE SEQUENCE</scope>
</reference>
<dbReference type="AlphaFoldDB" id="E6QM82"/>
<accession>E6QM82</accession>
<dbReference type="InterPro" id="IPR014349">
    <property type="entry name" value="Rieske_Fe-S_prot"/>
</dbReference>
<gene>
    <name evidence="8" type="ORF">CARN6_1810</name>
</gene>
<dbReference type="InterPro" id="IPR005805">
    <property type="entry name" value="Rieske_Fe-S_prot_C"/>
</dbReference>
<dbReference type="GO" id="GO:0046872">
    <property type="term" value="F:metal ion binding"/>
    <property type="evidence" value="ECO:0007669"/>
    <property type="project" value="UniProtKB-KW"/>
</dbReference>
<evidence type="ECO:0000256" key="5">
    <source>
        <dbReference type="ARBA" id="ARBA00023157"/>
    </source>
</evidence>
<protein>
    <submittedName>
        <fullName evidence="8">Rieske (2Fe-2S) region</fullName>
    </submittedName>
</protein>
<dbReference type="GO" id="GO:0016020">
    <property type="term" value="C:membrane"/>
    <property type="evidence" value="ECO:0007669"/>
    <property type="project" value="InterPro"/>
</dbReference>
<comment type="caution">
    <text evidence="8">The sequence shown here is derived from an EMBL/GenBank/DDBJ whole genome shotgun (WGS) entry which is preliminary data.</text>
</comment>
<keyword evidence="3" id="KW-0408">Iron</keyword>
<organism evidence="8">
    <name type="scientific">mine drainage metagenome</name>
    <dbReference type="NCBI Taxonomy" id="410659"/>
    <lineage>
        <taxon>unclassified sequences</taxon>
        <taxon>metagenomes</taxon>
        <taxon>ecological metagenomes</taxon>
    </lineage>
</organism>
<name>E6QM82_9ZZZZ</name>
<evidence type="ECO:0000256" key="6">
    <source>
        <dbReference type="ARBA" id="ARBA00034078"/>
    </source>
</evidence>
<dbReference type="InterPro" id="IPR036922">
    <property type="entry name" value="Rieske_2Fe-2S_sf"/>
</dbReference>
<evidence type="ECO:0000256" key="4">
    <source>
        <dbReference type="ARBA" id="ARBA00023014"/>
    </source>
</evidence>